<feature type="region of interest" description="Disordered" evidence="1">
    <location>
        <begin position="1"/>
        <end position="124"/>
    </location>
</feature>
<feature type="region of interest" description="Disordered" evidence="1">
    <location>
        <begin position="139"/>
        <end position="219"/>
    </location>
</feature>
<keyword evidence="2" id="KW-0812">Transmembrane</keyword>
<evidence type="ECO:0000256" key="1">
    <source>
        <dbReference type="SAM" id="MobiDB-lite"/>
    </source>
</evidence>
<feature type="compositionally biased region" description="Basic residues" evidence="1">
    <location>
        <begin position="413"/>
        <end position="425"/>
    </location>
</feature>
<dbReference type="Proteomes" id="UP000518752">
    <property type="component" value="Unassembled WGS sequence"/>
</dbReference>
<evidence type="ECO:0000313" key="3">
    <source>
        <dbReference type="EMBL" id="KAF5387190.1"/>
    </source>
</evidence>
<keyword evidence="2" id="KW-1133">Transmembrane helix</keyword>
<keyword evidence="4" id="KW-1185">Reference proteome</keyword>
<feature type="compositionally biased region" description="Polar residues" evidence="1">
    <location>
        <begin position="196"/>
        <end position="207"/>
    </location>
</feature>
<reference evidence="3 4" key="1">
    <citation type="journal article" date="2020" name="ISME J.">
        <title>Uncovering the hidden diversity of litter-decomposition mechanisms in mushroom-forming fungi.</title>
        <authorList>
            <person name="Floudas D."/>
            <person name="Bentzer J."/>
            <person name="Ahren D."/>
            <person name="Johansson T."/>
            <person name="Persson P."/>
            <person name="Tunlid A."/>
        </authorList>
    </citation>
    <scope>NUCLEOTIDE SEQUENCE [LARGE SCALE GENOMIC DNA]</scope>
    <source>
        <strain evidence="3 4">CBS 406.79</strain>
    </source>
</reference>
<feature type="transmembrane region" description="Helical" evidence="2">
    <location>
        <begin position="449"/>
        <end position="469"/>
    </location>
</feature>
<dbReference type="OrthoDB" id="3057032at2759"/>
<feature type="compositionally biased region" description="Low complexity" evidence="1">
    <location>
        <begin position="97"/>
        <end position="123"/>
    </location>
</feature>
<feature type="region of interest" description="Disordered" evidence="1">
    <location>
        <begin position="236"/>
        <end position="324"/>
    </location>
</feature>
<dbReference type="AlphaFoldDB" id="A0A8H5HPQ0"/>
<organism evidence="3 4">
    <name type="scientific">Collybiopsis confluens</name>
    <dbReference type="NCBI Taxonomy" id="2823264"/>
    <lineage>
        <taxon>Eukaryota</taxon>
        <taxon>Fungi</taxon>
        <taxon>Dikarya</taxon>
        <taxon>Basidiomycota</taxon>
        <taxon>Agaricomycotina</taxon>
        <taxon>Agaricomycetes</taxon>
        <taxon>Agaricomycetidae</taxon>
        <taxon>Agaricales</taxon>
        <taxon>Marasmiineae</taxon>
        <taxon>Omphalotaceae</taxon>
        <taxon>Collybiopsis</taxon>
    </lineage>
</organism>
<dbReference type="EMBL" id="JAACJN010000034">
    <property type="protein sequence ID" value="KAF5387190.1"/>
    <property type="molecule type" value="Genomic_DNA"/>
</dbReference>
<feature type="region of interest" description="Disordered" evidence="1">
    <location>
        <begin position="380"/>
        <end position="438"/>
    </location>
</feature>
<feature type="compositionally biased region" description="Low complexity" evidence="1">
    <location>
        <begin position="426"/>
        <end position="438"/>
    </location>
</feature>
<feature type="compositionally biased region" description="Low complexity" evidence="1">
    <location>
        <begin position="380"/>
        <end position="390"/>
    </location>
</feature>
<proteinExistence type="predicted"/>
<keyword evidence="2" id="KW-0472">Membrane</keyword>
<evidence type="ECO:0000256" key="2">
    <source>
        <dbReference type="SAM" id="Phobius"/>
    </source>
</evidence>
<protein>
    <submittedName>
        <fullName evidence="3">Uncharacterized protein</fullName>
    </submittedName>
</protein>
<feature type="compositionally biased region" description="Low complexity" evidence="1">
    <location>
        <begin position="315"/>
        <end position="324"/>
    </location>
</feature>
<feature type="compositionally biased region" description="Low complexity" evidence="1">
    <location>
        <begin position="164"/>
        <end position="175"/>
    </location>
</feature>
<accession>A0A8H5HPQ0</accession>
<feature type="compositionally biased region" description="Acidic residues" evidence="1">
    <location>
        <begin position="391"/>
        <end position="406"/>
    </location>
</feature>
<gene>
    <name evidence="3" type="ORF">D9757_006849</name>
</gene>
<comment type="caution">
    <text evidence="3">The sequence shown here is derived from an EMBL/GenBank/DDBJ whole genome shotgun (WGS) entry which is preliminary data.</text>
</comment>
<feature type="compositionally biased region" description="Pro residues" evidence="1">
    <location>
        <begin position="176"/>
        <end position="191"/>
    </location>
</feature>
<feature type="compositionally biased region" description="Polar residues" evidence="1">
    <location>
        <begin position="242"/>
        <end position="260"/>
    </location>
</feature>
<name>A0A8H5HPQ0_9AGAR</name>
<sequence>MSVQQQQVVDGFEHNQGGAQHATSDIFFPPSSFTPAEATSLPHVATATEPEPEAESDHSVHSQSSSSSDSHPPFTSSGSGDTAGNDGSPVLPEPEFSSLSSSISSAISSSTSGSSLALASSGSAGLGSGIAAGLALALGSESESPLSPPRPATAISPRNTVFISSPLNPSSTSSSPTPPPPPLASAPPRPPSALTLNASNEHTQARQTHGGFGYGFRNTVRLPSEEIRVLSRSVSGSGLSMLNPQHQSQPPTPSLASTPVPQRGSMILYRIVSPPTRTPVTPADSGSRTPSGLPLDPPRAPAFRGKGTTNGSPASSTMSSRRSSMTFSLGFSLTEDSKYPEPLRHGIESGMGFGTGFGGTDGGVSSQQLIAYAYEPSILGSSPSDSNSDLSDIDSDYSDSDNDTDLDAEKPKPKPKPKRERKRSSRSSTASRLSPRLPPSATKAFRIRLINIFTLFILVLALLALFIAYPVSIYTKHHSETQLIAENPLINSTGQAFVRKSDIFSSERR</sequence>
<feature type="compositionally biased region" description="Low complexity" evidence="1">
    <location>
        <begin position="61"/>
        <end position="79"/>
    </location>
</feature>
<evidence type="ECO:0000313" key="4">
    <source>
        <dbReference type="Proteomes" id="UP000518752"/>
    </source>
</evidence>